<evidence type="ECO:0000313" key="2">
    <source>
        <dbReference type="Proteomes" id="UP000077266"/>
    </source>
</evidence>
<reference evidence="1 2" key="1">
    <citation type="journal article" date="2016" name="Mol. Biol. Evol.">
        <title>Comparative Genomics of Early-Diverging Mushroom-Forming Fungi Provides Insights into the Origins of Lignocellulose Decay Capabilities.</title>
        <authorList>
            <person name="Nagy L.G."/>
            <person name="Riley R."/>
            <person name="Tritt A."/>
            <person name="Adam C."/>
            <person name="Daum C."/>
            <person name="Floudas D."/>
            <person name="Sun H."/>
            <person name="Yadav J.S."/>
            <person name="Pangilinan J."/>
            <person name="Larsson K.H."/>
            <person name="Matsuura K."/>
            <person name="Barry K."/>
            <person name="Labutti K."/>
            <person name="Kuo R."/>
            <person name="Ohm R.A."/>
            <person name="Bhattacharya S.S."/>
            <person name="Shirouzu T."/>
            <person name="Yoshinaga Y."/>
            <person name="Martin F.M."/>
            <person name="Grigoriev I.V."/>
            <person name="Hibbett D.S."/>
        </authorList>
    </citation>
    <scope>NUCLEOTIDE SEQUENCE [LARGE SCALE GENOMIC DNA]</scope>
    <source>
        <strain evidence="1 2">HHB12029</strain>
    </source>
</reference>
<protein>
    <submittedName>
        <fullName evidence="1">Uncharacterized protein</fullName>
    </submittedName>
</protein>
<organism evidence="1 2">
    <name type="scientific">Exidia glandulosa HHB12029</name>
    <dbReference type="NCBI Taxonomy" id="1314781"/>
    <lineage>
        <taxon>Eukaryota</taxon>
        <taxon>Fungi</taxon>
        <taxon>Dikarya</taxon>
        <taxon>Basidiomycota</taxon>
        <taxon>Agaricomycotina</taxon>
        <taxon>Agaricomycetes</taxon>
        <taxon>Auriculariales</taxon>
        <taxon>Exidiaceae</taxon>
        <taxon>Exidia</taxon>
    </lineage>
</organism>
<gene>
    <name evidence="1" type="ORF">EXIGLDRAFT_353880</name>
</gene>
<dbReference type="InParanoid" id="A0A165LD24"/>
<proteinExistence type="predicted"/>
<sequence>MLSLLPDHLQRRFPGDLVAVLFQLHSRLTGFSSHSYRTRALSAAAASTEFCLHCRDVHSSGPLPSSFPASAASRHVHVPRSTPQLSRAHTDLDGLGPCFLMYRLRLWHSGLAVLLYFPESPCLSGAGSLRLFSSRTRRAGARAQALVQKASTSSSYSV</sequence>
<dbReference type="AlphaFoldDB" id="A0A165LD24"/>
<accession>A0A165LD24</accession>
<keyword evidence="2" id="KW-1185">Reference proteome</keyword>
<evidence type="ECO:0000313" key="1">
    <source>
        <dbReference type="EMBL" id="KZV97701.1"/>
    </source>
</evidence>
<name>A0A165LD24_EXIGL</name>
<dbReference type="Proteomes" id="UP000077266">
    <property type="component" value="Unassembled WGS sequence"/>
</dbReference>
<dbReference type="EMBL" id="KV425927">
    <property type="protein sequence ID" value="KZV97701.1"/>
    <property type="molecule type" value="Genomic_DNA"/>
</dbReference>